<dbReference type="KEGG" id="ter:Tery_4501"/>
<sequence>MANKPPDGQLFRDYLEVQKRLNEVQEQLDDVQEQLNEERQAKEVTHSELQQERLPKEVAKELAKRLENLLQETGIDFDIK</sequence>
<organism evidence="2">
    <name type="scientific">Trichodesmium erythraeum (strain IMS101)</name>
    <dbReference type="NCBI Taxonomy" id="203124"/>
    <lineage>
        <taxon>Bacteria</taxon>
        <taxon>Bacillati</taxon>
        <taxon>Cyanobacteriota</taxon>
        <taxon>Cyanophyceae</taxon>
        <taxon>Oscillatoriophycideae</taxon>
        <taxon>Oscillatoriales</taxon>
        <taxon>Microcoleaceae</taxon>
        <taxon>Trichodesmium</taxon>
    </lineage>
</organism>
<gene>
    <name evidence="2" type="ordered locus">Tery_4501</name>
</gene>
<dbReference type="EMBL" id="CP000393">
    <property type="protein sequence ID" value="ABG53487.1"/>
    <property type="molecule type" value="Genomic_DNA"/>
</dbReference>
<keyword evidence="1" id="KW-0175">Coiled coil</keyword>
<name>Q10W87_TRIEI</name>
<dbReference type="HOGENOM" id="CLU_2588709_0_0_3"/>
<accession>Q10W87</accession>
<feature type="coiled-coil region" evidence="1">
    <location>
        <begin position="14"/>
        <end position="52"/>
    </location>
</feature>
<dbReference type="RefSeq" id="WP_011613809.1">
    <property type="nucleotide sequence ID" value="NC_008312.1"/>
</dbReference>
<dbReference type="eggNOG" id="COG4636">
    <property type="taxonomic scope" value="Bacteria"/>
</dbReference>
<protein>
    <submittedName>
        <fullName evidence="2">Uncharacterized protein</fullName>
    </submittedName>
</protein>
<proteinExistence type="predicted"/>
<dbReference type="AlphaFoldDB" id="Q10W87"/>
<evidence type="ECO:0000256" key="1">
    <source>
        <dbReference type="SAM" id="Coils"/>
    </source>
</evidence>
<reference evidence="2" key="1">
    <citation type="submission" date="2006-06" db="EMBL/GenBank/DDBJ databases">
        <title>Complete sequence of Trichodesmium erythraeum IMS101.</title>
        <authorList>
            <consortium name="US DOE Joint Genome Institute"/>
            <person name="Copeland A."/>
            <person name="Lucas S."/>
            <person name="Lapidus A."/>
            <person name="Barry K."/>
            <person name="Detter J.C."/>
            <person name="Glavina del Rio T."/>
            <person name="Hammon N."/>
            <person name="Israni S."/>
            <person name="Dalin E."/>
            <person name="Tice H."/>
            <person name="Pitluck S."/>
            <person name="Kiss H."/>
            <person name="Munk A.C."/>
            <person name="Brettin T."/>
            <person name="Bruce D."/>
            <person name="Han C."/>
            <person name="Tapia R."/>
            <person name="Gilna P."/>
            <person name="Schmutz J."/>
            <person name="Larimer F."/>
            <person name="Land M."/>
            <person name="Hauser L."/>
            <person name="Kyrpides N."/>
            <person name="Kim E."/>
            <person name="Richardson P."/>
        </authorList>
    </citation>
    <scope>NUCLEOTIDE SEQUENCE [LARGE SCALE GENOMIC DNA]</scope>
    <source>
        <strain evidence="2">IMS101</strain>
    </source>
</reference>
<evidence type="ECO:0000313" key="2">
    <source>
        <dbReference type="EMBL" id="ABG53487.1"/>
    </source>
</evidence>